<reference evidence="1" key="1">
    <citation type="journal article" date="2022" name="Int. J. Syst. Evol. Microbiol.">
        <title>Pseudomonas aegrilactucae sp. nov. and Pseudomonas morbosilactucae sp. nov., pathogens causing bacterial rot of lettuce in Japan.</title>
        <authorList>
            <person name="Sawada H."/>
            <person name="Fujikawa T."/>
            <person name="Satou M."/>
        </authorList>
    </citation>
    <scope>NUCLEOTIDE SEQUENCE</scope>
    <source>
        <strain evidence="1">0166_1</strain>
    </source>
</reference>
<dbReference type="EMBL" id="CP087164">
    <property type="protein sequence ID" value="UGS35503.1"/>
    <property type="molecule type" value="Genomic_DNA"/>
</dbReference>
<sequence>MTSCPVETDFAPTVAAWASSIAFPRRSDWEPELSKRQLADRLGYSTRWVELRVREGMPTSSIKGNQRRFLLSEVETWLAQRRKSA</sequence>
<proteinExistence type="predicted"/>
<gene>
    <name evidence="1" type="ORF">DSM104329_01896</name>
</gene>
<keyword evidence="2" id="KW-1185">Reference proteome</keyword>
<dbReference type="InterPro" id="IPR036388">
    <property type="entry name" value="WH-like_DNA-bd_sf"/>
</dbReference>
<dbReference type="KEGG" id="sbae:DSM104329_01896"/>
<protein>
    <recommendedName>
        <fullName evidence="3">Helix-turn-helix domain-containing protein</fullName>
    </recommendedName>
</protein>
<organism evidence="1 2">
    <name type="scientific">Capillimicrobium parvum</name>
    <dbReference type="NCBI Taxonomy" id="2884022"/>
    <lineage>
        <taxon>Bacteria</taxon>
        <taxon>Bacillati</taxon>
        <taxon>Actinomycetota</taxon>
        <taxon>Thermoleophilia</taxon>
        <taxon>Solirubrobacterales</taxon>
        <taxon>Capillimicrobiaceae</taxon>
        <taxon>Capillimicrobium</taxon>
    </lineage>
</organism>
<dbReference type="AlphaFoldDB" id="A0A9E7C0L0"/>
<dbReference type="Gene3D" id="1.10.10.10">
    <property type="entry name" value="Winged helix-like DNA-binding domain superfamily/Winged helix DNA-binding domain"/>
    <property type="match status" value="1"/>
</dbReference>
<dbReference type="InterPro" id="IPR009061">
    <property type="entry name" value="DNA-bd_dom_put_sf"/>
</dbReference>
<evidence type="ECO:0000313" key="2">
    <source>
        <dbReference type="Proteomes" id="UP001162834"/>
    </source>
</evidence>
<evidence type="ECO:0008006" key="3">
    <source>
        <dbReference type="Google" id="ProtNLM"/>
    </source>
</evidence>
<evidence type="ECO:0000313" key="1">
    <source>
        <dbReference type="EMBL" id="UGS35503.1"/>
    </source>
</evidence>
<name>A0A9E7C0L0_9ACTN</name>
<accession>A0A9E7C0L0</accession>
<dbReference type="RefSeq" id="WP_259315188.1">
    <property type="nucleotide sequence ID" value="NZ_CP087164.1"/>
</dbReference>
<dbReference type="Proteomes" id="UP001162834">
    <property type="component" value="Chromosome"/>
</dbReference>
<dbReference type="SUPFAM" id="SSF46955">
    <property type="entry name" value="Putative DNA-binding domain"/>
    <property type="match status" value="1"/>
</dbReference>